<dbReference type="OrthoDB" id="416585at2759"/>
<keyword evidence="8 11" id="KW-0472">Membrane</keyword>
<dbReference type="SUPFAM" id="SSF81324">
    <property type="entry name" value="Voltage-gated potassium channels"/>
    <property type="match status" value="2"/>
</dbReference>
<comment type="subcellular location">
    <subcellularLocation>
        <location evidence="1">Membrane</location>
        <topology evidence="1">Multi-pass membrane protein</topology>
    </subcellularLocation>
</comment>
<evidence type="ECO:0000313" key="14">
    <source>
        <dbReference type="EMBL" id="CAF1312037.1"/>
    </source>
</evidence>
<keyword evidence="3 11" id="KW-0812">Transmembrane</keyword>
<evidence type="ECO:0000256" key="5">
    <source>
        <dbReference type="ARBA" id="ARBA00022882"/>
    </source>
</evidence>
<dbReference type="GO" id="GO:0001518">
    <property type="term" value="C:voltage-gated sodium channel complex"/>
    <property type="evidence" value="ECO:0007669"/>
    <property type="project" value="TreeGrafter"/>
</dbReference>
<keyword evidence="2" id="KW-0813">Transport</keyword>
<dbReference type="Proteomes" id="UP000677228">
    <property type="component" value="Unassembled WGS sequence"/>
</dbReference>
<evidence type="ECO:0000259" key="12">
    <source>
        <dbReference type="Pfam" id="PF00520"/>
    </source>
</evidence>
<evidence type="ECO:0000313" key="16">
    <source>
        <dbReference type="EMBL" id="CAF4150426.1"/>
    </source>
</evidence>
<dbReference type="Gene3D" id="1.20.120.350">
    <property type="entry name" value="Voltage-gated potassium channels. Chain C"/>
    <property type="match status" value="2"/>
</dbReference>
<evidence type="ECO:0000256" key="2">
    <source>
        <dbReference type="ARBA" id="ARBA00022448"/>
    </source>
</evidence>
<evidence type="ECO:0000256" key="10">
    <source>
        <dbReference type="ARBA" id="ARBA00023303"/>
    </source>
</evidence>
<dbReference type="Gene3D" id="1.10.287.70">
    <property type="match status" value="1"/>
</dbReference>
<feature type="domain" description="Ion transport" evidence="12">
    <location>
        <begin position="137"/>
        <end position="272"/>
    </location>
</feature>
<keyword evidence="10" id="KW-0407">Ion channel</keyword>
<dbReference type="Proteomes" id="UP000682733">
    <property type="component" value="Unassembled WGS sequence"/>
</dbReference>
<feature type="non-terminal residue" evidence="14">
    <location>
        <position position="350"/>
    </location>
</feature>
<feature type="transmembrane region" description="Helical" evidence="11">
    <location>
        <begin position="95"/>
        <end position="113"/>
    </location>
</feature>
<keyword evidence="9" id="KW-0325">Glycoprotein</keyword>
<dbReference type="Pfam" id="PF00520">
    <property type="entry name" value="Ion_trans"/>
    <property type="match status" value="2"/>
</dbReference>
<organism evidence="14 17">
    <name type="scientific">Didymodactylos carnosus</name>
    <dbReference type="NCBI Taxonomy" id="1234261"/>
    <lineage>
        <taxon>Eukaryota</taxon>
        <taxon>Metazoa</taxon>
        <taxon>Spiralia</taxon>
        <taxon>Gnathifera</taxon>
        <taxon>Rotifera</taxon>
        <taxon>Eurotatoria</taxon>
        <taxon>Bdelloidea</taxon>
        <taxon>Philodinida</taxon>
        <taxon>Philodinidae</taxon>
        <taxon>Didymodactylos</taxon>
    </lineage>
</organism>
<dbReference type="InterPro" id="IPR043203">
    <property type="entry name" value="VGCC_Ca_Na"/>
</dbReference>
<accession>A0A815E9S0</accession>
<dbReference type="EMBL" id="CAJOBA010028469">
    <property type="protein sequence ID" value="CAF3945823.1"/>
    <property type="molecule type" value="Genomic_DNA"/>
</dbReference>
<keyword evidence="5" id="KW-0851">Voltage-gated channel</keyword>
<keyword evidence="7" id="KW-0406">Ion transport</keyword>
<dbReference type="AlphaFoldDB" id="A0A815E9S0"/>
<evidence type="ECO:0000256" key="9">
    <source>
        <dbReference type="ARBA" id="ARBA00023180"/>
    </source>
</evidence>
<keyword evidence="4" id="KW-0677">Repeat</keyword>
<evidence type="ECO:0000256" key="11">
    <source>
        <dbReference type="SAM" id="Phobius"/>
    </source>
</evidence>
<feature type="transmembrane region" description="Helical" evidence="11">
    <location>
        <begin position="57"/>
        <end position="75"/>
    </location>
</feature>
<dbReference type="InterPro" id="IPR027359">
    <property type="entry name" value="Volt_channel_dom_sf"/>
</dbReference>
<evidence type="ECO:0000313" key="15">
    <source>
        <dbReference type="EMBL" id="CAF3945823.1"/>
    </source>
</evidence>
<dbReference type="EMBL" id="CAJOBC010043033">
    <property type="protein sequence ID" value="CAF4150426.1"/>
    <property type="molecule type" value="Genomic_DNA"/>
</dbReference>
<keyword evidence="17" id="KW-1185">Reference proteome</keyword>
<evidence type="ECO:0000313" key="17">
    <source>
        <dbReference type="Proteomes" id="UP000663829"/>
    </source>
</evidence>
<proteinExistence type="predicted"/>
<dbReference type="GO" id="GO:0008332">
    <property type="term" value="F:low voltage-gated calcium channel activity"/>
    <property type="evidence" value="ECO:0007669"/>
    <property type="project" value="TreeGrafter"/>
</dbReference>
<name>A0A815E9S0_9BILA</name>
<dbReference type="GO" id="GO:0086010">
    <property type="term" value="P:membrane depolarization during action potential"/>
    <property type="evidence" value="ECO:0007669"/>
    <property type="project" value="TreeGrafter"/>
</dbReference>
<dbReference type="PANTHER" id="PTHR10037">
    <property type="entry name" value="VOLTAGE-GATED CATION CHANNEL CALCIUM AND SODIUM"/>
    <property type="match status" value="1"/>
</dbReference>
<feature type="transmembrane region" description="Helical" evidence="11">
    <location>
        <begin position="207"/>
        <end position="227"/>
    </location>
</feature>
<feature type="domain" description="Ion transport" evidence="12">
    <location>
        <begin position="49"/>
        <end position="136"/>
    </location>
</feature>
<gene>
    <name evidence="14" type="ORF">GPM918_LOCUS29044</name>
    <name evidence="13" type="ORF">OVA965_LOCUS21322</name>
    <name evidence="16" type="ORF">SRO942_LOCUS29593</name>
    <name evidence="15" type="ORF">TMI583_LOCUS21950</name>
</gene>
<evidence type="ECO:0000256" key="4">
    <source>
        <dbReference type="ARBA" id="ARBA00022737"/>
    </source>
</evidence>
<reference evidence="14" key="1">
    <citation type="submission" date="2021-02" db="EMBL/GenBank/DDBJ databases">
        <authorList>
            <person name="Nowell W R."/>
        </authorList>
    </citation>
    <scope>NUCLEOTIDE SEQUENCE</scope>
</reference>
<dbReference type="GO" id="GO:0043005">
    <property type="term" value="C:neuron projection"/>
    <property type="evidence" value="ECO:0007669"/>
    <property type="project" value="TreeGrafter"/>
</dbReference>
<keyword evidence="6 11" id="KW-1133">Transmembrane helix</keyword>
<dbReference type="EMBL" id="CAJNOK010011654">
    <property type="protein sequence ID" value="CAF1145103.1"/>
    <property type="molecule type" value="Genomic_DNA"/>
</dbReference>
<dbReference type="PANTHER" id="PTHR10037:SF230">
    <property type="entry name" value="CA[2+]-CHANNEL PROTEIN ALPHA[[1]] SUBUNIT T, ISOFORM F"/>
    <property type="match status" value="1"/>
</dbReference>
<comment type="caution">
    <text evidence="14">The sequence shown here is derived from an EMBL/GenBank/DDBJ whole genome shotgun (WGS) entry which is preliminary data.</text>
</comment>
<dbReference type="EMBL" id="CAJNOQ010012985">
    <property type="protein sequence ID" value="CAF1312037.1"/>
    <property type="molecule type" value="Genomic_DNA"/>
</dbReference>
<evidence type="ECO:0000256" key="6">
    <source>
        <dbReference type="ARBA" id="ARBA00022989"/>
    </source>
</evidence>
<evidence type="ECO:0000256" key="3">
    <source>
        <dbReference type="ARBA" id="ARBA00022692"/>
    </source>
</evidence>
<dbReference type="GO" id="GO:0005248">
    <property type="term" value="F:voltage-gated sodium channel activity"/>
    <property type="evidence" value="ECO:0007669"/>
    <property type="project" value="TreeGrafter"/>
</dbReference>
<evidence type="ECO:0000256" key="1">
    <source>
        <dbReference type="ARBA" id="ARBA00004141"/>
    </source>
</evidence>
<protein>
    <recommendedName>
        <fullName evidence="12">Ion transport domain-containing protein</fullName>
    </recommendedName>
</protein>
<evidence type="ECO:0000256" key="8">
    <source>
        <dbReference type="ARBA" id="ARBA00023136"/>
    </source>
</evidence>
<dbReference type="FunFam" id="1.20.120.350:FF:000009">
    <property type="entry name" value="Voltage-dependent T-type calcium channel subunit alpha"/>
    <property type="match status" value="1"/>
</dbReference>
<evidence type="ECO:0000256" key="7">
    <source>
        <dbReference type="ARBA" id="ARBA00023065"/>
    </source>
</evidence>
<dbReference type="InterPro" id="IPR005821">
    <property type="entry name" value="Ion_trans_dom"/>
</dbReference>
<sequence>VEETKTINKLAMSIGRPSITHNMAITHEHSDVEDVTKSEQTHFLENLSNIERLILRYTNYVFTGVFGIEMIIKIIDQGLLFGSNAYLKHGWNVLDGFIVIVSIVDIILTSLIQEKSAKIASQLRVLRVLRTLRALRWNLLDVAIVFIAVADINMELFINVHLPINPTLIRIMRIARIARVLKLLKSANGIRTLLDTIGRALLQVGNLSFLFVLQFFMFGVIGVQLFGDLDCSFDNPCEALDIHANFKNIGMACLTLFRIGSGDNWNSILKEATTLGNIVEENTEEQQPPDEPHLNDEIDIELKEIPPFQHLQAAPALTTTTSQPDLSSLSLNDKTKSVKTFIENLNHTFV</sequence>
<evidence type="ECO:0000313" key="13">
    <source>
        <dbReference type="EMBL" id="CAF1145103.1"/>
    </source>
</evidence>
<dbReference type="Proteomes" id="UP000663829">
    <property type="component" value="Unassembled WGS sequence"/>
</dbReference>
<dbReference type="GO" id="GO:0070509">
    <property type="term" value="P:calcium ion import"/>
    <property type="evidence" value="ECO:0007669"/>
    <property type="project" value="TreeGrafter"/>
</dbReference>
<dbReference type="Proteomes" id="UP000681722">
    <property type="component" value="Unassembled WGS sequence"/>
</dbReference>